<evidence type="ECO:0000256" key="1">
    <source>
        <dbReference type="ARBA" id="ARBA00003686"/>
    </source>
</evidence>
<dbReference type="RefSeq" id="WP_089301374.1">
    <property type="nucleotide sequence ID" value="NZ_FZNW01000009.1"/>
</dbReference>
<keyword evidence="6 9" id="KW-0687">Ribonucleoprotein</keyword>
<keyword evidence="5 9" id="KW-0689">Ribosomal protein</keyword>
<dbReference type="PANTHER" id="PTHR19836:SF23">
    <property type="entry name" value="SMALL RIBOSOMAL SUBUNIT PROTEIN US14A"/>
    <property type="match status" value="1"/>
</dbReference>
<evidence type="ECO:0000256" key="10">
    <source>
        <dbReference type="SAM" id="MobiDB-lite"/>
    </source>
</evidence>
<dbReference type="GO" id="GO:0006412">
    <property type="term" value="P:translation"/>
    <property type="evidence" value="ECO:0007669"/>
    <property type="project" value="UniProtKB-UniRule"/>
</dbReference>
<evidence type="ECO:0000256" key="7">
    <source>
        <dbReference type="ARBA" id="ARBA00035167"/>
    </source>
</evidence>
<feature type="region of interest" description="Disordered" evidence="10">
    <location>
        <begin position="46"/>
        <end position="66"/>
    </location>
</feature>
<dbReference type="OrthoDB" id="9810484at2"/>
<evidence type="ECO:0000313" key="12">
    <source>
        <dbReference type="Proteomes" id="UP000198348"/>
    </source>
</evidence>
<keyword evidence="12" id="KW-1185">Reference proteome</keyword>
<reference evidence="12" key="1">
    <citation type="submission" date="2017-06" db="EMBL/GenBank/DDBJ databases">
        <authorList>
            <person name="Varghese N."/>
            <person name="Submissions S."/>
        </authorList>
    </citation>
    <scope>NUCLEOTIDE SEQUENCE [LARGE SCALE GENOMIC DNA]</scope>
    <source>
        <strain evidence="12">DSM 45207</strain>
    </source>
</reference>
<evidence type="ECO:0000256" key="8">
    <source>
        <dbReference type="ARBA" id="ARBA00047110"/>
    </source>
</evidence>
<evidence type="ECO:0000256" key="5">
    <source>
        <dbReference type="ARBA" id="ARBA00022980"/>
    </source>
</evidence>
<dbReference type="GO" id="GO:0019843">
    <property type="term" value="F:rRNA binding"/>
    <property type="evidence" value="ECO:0007669"/>
    <property type="project" value="UniProtKB-UniRule"/>
</dbReference>
<dbReference type="EMBL" id="FZNW01000009">
    <property type="protein sequence ID" value="SNR54682.1"/>
    <property type="molecule type" value="Genomic_DNA"/>
</dbReference>
<gene>
    <name evidence="9" type="primary">rpsN</name>
    <name evidence="11" type="ORF">SAMN06265360_109132</name>
</gene>
<dbReference type="Proteomes" id="UP000198348">
    <property type="component" value="Unassembled WGS sequence"/>
</dbReference>
<dbReference type="GO" id="GO:0005737">
    <property type="term" value="C:cytoplasm"/>
    <property type="evidence" value="ECO:0007669"/>
    <property type="project" value="UniProtKB-ARBA"/>
</dbReference>
<dbReference type="PANTHER" id="PTHR19836">
    <property type="entry name" value="30S RIBOSOMAL PROTEIN S14"/>
    <property type="match status" value="1"/>
</dbReference>
<comment type="subunit">
    <text evidence="8 9">Part of the 30S ribosomal subunit. Contacts proteins S3 and S10.</text>
</comment>
<dbReference type="NCBIfam" id="NF006477">
    <property type="entry name" value="PRK08881.1"/>
    <property type="match status" value="1"/>
</dbReference>
<dbReference type="Gene3D" id="1.10.287.1480">
    <property type="match status" value="1"/>
</dbReference>
<evidence type="ECO:0000313" key="11">
    <source>
        <dbReference type="EMBL" id="SNR54682.1"/>
    </source>
</evidence>
<comment type="function">
    <text evidence="1 9">Binds 16S rRNA, required for the assembly of 30S particles and may also be responsible for determining the conformation of the 16S rRNA at the A site.</text>
</comment>
<evidence type="ECO:0000256" key="4">
    <source>
        <dbReference type="ARBA" id="ARBA00022884"/>
    </source>
</evidence>
<evidence type="ECO:0000256" key="3">
    <source>
        <dbReference type="ARBA" id="ARBA00022730"/>
    </source>
</evidence>
<dbReference type="HAMAP" id="MF_00537">
    <property type="entry name" value="Ribosomal_uS14_1"/>
    <property type="match status" value="1"/>
</dbReference>
<dbReference type="GO" id="GO:0015935">
    <property type="term" value="C:small ribosomal subunit"/>
    <property type="evidence" value="ECO:0007669"/>
    <property type="project" value="TreeGrafter"/>
</dbReference>
<dbReference type="InterPro" id="IPR001209">
    <property type="entry name" value="Ribosomal_uS14"/>
</dbReference>
<evidence type="ECO:0000256" key="9">
    <source>
        <dbReference type="HAMAP-Rule" id="MF_00537"/>
    </source>
</evidence>
<accession>A0A238X7T4</accession>
<name>A0A238X7T4_9PSEU</name>
<proteinExistence type="inferred from homology"/>
<dbReference type="GO" id="GO:0003735">
    <property type="term" value="F:structural constituent of ribosome"/>
    <property type="evidence" value="ECO:0007669"/>
    <property type="project" value="InterPro"/>
</dbReference>
<keyword evidence="4 9" id="KW-0694">RNA-binding</keyword>
<dbReference type="SUPFAM" id="SSF57716">
    <property type="entry name" value="Glucocorticoid receptor-like (DNA-binding domain)"/>
    <property type="match status" value="1"/>
</dbReference>
<keyword evidence="3 9" id="KW-0699">rRNA-binding</keyword>
<sequence length="101" mass="11150">MTKKSTIAKDAERRLIVARHAARHAGLKAVVVSPRSTPEEKAEASAALQRMSRDAGPTRLRDRDVMDGRPLGHLRAFGLSRIRVREMAHRGERPGVSGSSW</sequence>
<evidence type="ECO:0000256" key="6">
    <source>
        <dbReference type="ARBA" id="ARBA00023274"/>
    </source>
</evidence>
<protein>
    <recommendedName>
        <fullName evidence="7 9">Small ribosomal subunit protein uS14</fullName>
    </recommendedName>
</protein>
<dbReference type="InterPro" id="IPR023036">
    <property type="entry name" value="Ribosomal_uS14_bac/plastid"/>
</dbReference>
<evidence type="ECO:0000256" key="2">
    <source>
        <dbReference type="ARBA" id="ARBA00009083"/>
    </source>
</evidence>
<dbReference type="FunFam" id="1.10.287.1480:FF:000001">
    <property type="entry name" value="30S ribosomal protein S14"/>
    <property type="match status" value="1"/>
</dbReference>
<dbReference type="Pfam" id="PF00253">
    <property type="entry name" value="Ribosomal_S14"/>
    <property type="match status" value="1"/>
</dbReference>
<comment type="similarity">
    <text evidence="2 9">Belongs to the universal ribosomal protein uS14 family.</text>
</comment>
<organism evidence="11 12">
    <name type="scientific">Haloechinothrix alba</name>
    <dbReference type="NCBI Taxonomy" id="664784"/>
    <lineage>
        <taxon>Bacteria</taxon>
        <taxon>Bacillati</taxon>
        <taxon>Actinomycetota</taxon>
        <taxon>Actinomycetes</taxon>
        <taxon>Pseudonocardiales</taxon>
        <taxon>Pseudonocardiaceae</taxon>
        <taxon>Haloechinothrix</taxon>
    </lineage>
</organism>
<dbReference type="AlphaFoldDB" id="A0A238X7T4"/>